<dbReference type="HOGENOM" id="CLU_054184_0_0_9"/>
<evidence type="ECO:0000313" key="2">
    <source>
        <dbReference type="Proteomes" id="UP000016511"/>
    </source>
</evidence>
<comment type="caution">
    <text evidence="1">The sequence shown here is derived from an EMBL/GenBank/DDBJ whole genome shotgun (WGS) entry which is preliminary data.</text>
</comment>
<dbReference type="EMBL" id="AWSJ01000064">
    <property type="protein sequence ID" value="ERI10917.1"/>
    <property type="molecule type" value="Genomic_DNA"/>
</dbReference>
<dbReference type="AlphaFoldDB" id="U1YFQ3"/>
<proteinExistence type="predicted"/>
<accession>U1YFQ3</accession>
<organism evidence="1 2">
    <name type="scientific">Aneurinibacillus aneurinilyticus ATCC 12856</name>
    <dbReference type="NCBI Taxonomy" id="649747"/>
    <lineage>
        <taxon>Bacteria</taxon>
        <taxon>Bacillati</taxon>
        <taxon>Bacillota</taxon>
        <taxon>Bacilli</taxon>
        <taxon>Bacillales</taxon>
        <taxon>Paenibacillaceae</taxon>
        <taxon>Aneurinibacillus group</taxon>
        <taxon>Aneurinibacillus</taxon>
    </lineage>
</organism>
<reference evidence="1 2" key="1">
    <citation type="submission" date="2013-08" db="EMBL/GenBank/DDBJ databases">
        <authorList>
            <person name="Weinstock G."/>
            <person name="Sodergren E."/>
            <person name="Wylie T."/>
            <person name="Fulton L."/>
            <person name="Fulton R."/>
            <person name="Fronick C."/>
            <person name="O'Laughlin M."/>
            <person name="Godfrey J."/>
            <person name="Miner T."/>
            <person name="Herter B."/>
            <person name="Appelbaum E."/>
            <person name="Cordes M."/>
            <person name="Lek S."/>
            <person name="Wollam A."/>
            <person name="Pepin K.H."/>
            <person name="Palsikar V.B."/>
            <person name="Mitreva M."/>
            <person name="Wilson R.K."/>
        </authorList>
    </citation>
    <scope>NUCLEOTIDE SEQUENCE [LARGE SCALE GENOMIC DNA]</scope>
    <source>
        <strain evidence="1 2">ATCC 12856</strain>
    </source>
</reference>
<dbReference type="STRING" id="649747.HMPREF0083_01029"/>
<dbReference type="PATRIC" id="fig|649747.3.peg.935"/>
<dbReference type="Pfam" id="PF07505">
    <property type="entry name" value="DUF5131"/>
    <property type="match status" value="1"/>
</dbReference>
<protein>
    <submittedName>
        <fullName evidence="1">Phage protein Gp37/Gp68</fullName>
    </submittedName>
</protein>
<dbReference type="InterPro" id="IPR011101">
    <property type="entry name" value="DUF5131"/>
</dbReference>
<keyword evidence="2" id="KW-1185">Reference proteome</keyword>
<dbReference type="eggNOG" id="COG4422">
    <property type="taxonomic scope" value="Bacteria"/>
</dbReference>
<evidence type="ECO:0000313" key="1">
    <source>
        <dbReference type="EMBL" id="ERI10917.1"/>
    </source>
</evidence>
<sequence length="303" mass="35007">MNGAKLPKQYAEPFNKIQLFPDRLLQPLRWKKPQRIFVNSMSDLFHKDIPFKYIDQVFAVMALTPRHTYQVLTKRPERMLQYFQSMNRAEMIECWQETAYELTKDDEAACFVANRLNGVLPNAKPGWAIQNVWLGTSVENQKTADERIPLLLQTPAAVRFLSCEPLLGMVDLKLHDSLLYHTSGWWPPLSEYTKVGEVIDWVIVGGESGSKARPMHPDWVRSIRDQCAEFNIPFFFKQYGEYAPIHELRTNEPGIKGKLWVNFDPDTSVCRVGKKKAGRLLDGQEWSQFPDAEYQDCGECSCK</sequence>
<gene>
    <name evidence="1" type="ORF">HMPREF0083_01029</name>
</gene>
<name>U1YFQ3_ANEAE</name>
<dbReference type="Proteomes" id="UP000016511">
    <property type="component" value="Unassembled WGS sequence"/>
</dbReference>